<protein>
    <submittedName>
        <fullName evidence="2">Benzoate/H(+) symporter BenE family transporter</fullName>
    </submittedName>
</protein>
<proteinExistence type="predicted"/>
<keyword evidence="3" id="KW-1185">Reference proteome</keyword>
<feature type="transmembrane region" description="Helical" evidence="1">
    <location>
        <begin position="78"/>
        <end position="95"/>
    </location>
</feature>
<feature type="transmembrane region" description="Helical" evidence="1">
    <location>
        <begin position="51"/>
        <end position="71"/>
    </location>
</feature>
<organism evidence="2 3">
    <name type="scientific">Streptacidiphilus monticola</name>
    <dbReference type="NCBI Taxonomy" id="2161674"/>
    <lineage>
        <taxon>Bacteria</taxon>
        <taxon>Bacillati</taxon>
        <taxon>Actinomycetota</taxon>
        <taxon>Actinomycetes</taxon>
        <taxon>Kitasatosporales</taxon>
        <taxon>Streptomycetaceae</taxon>
        <taxon>Streptacidiphilus</taxon>
    </lineage>
</organism>
<evidence type="ECO:0000313" key="2">
    <source>
        <dbReference type="EMBL" id="MFC5909130.1"/>
    </source>
</evidence>
<dbReference type="RefSeq" id="WP_380584658.1">
    <property type="nucleotide sequence ID" value="NZ_JBHSQJ010000073.1"/>
</dbReference>
<feature type="transmembrane region" description="Helical" evidence="1">
    <location>
        <begin position="152"/>
        <end position="170"/>
    </location>
</feature>
<name>A0ABW1G5A8_9ACTN</name>
<dbReference type="PANTHER" id="PTHR30199">
    <property type="entry name" value="MFS FAMILY TRANSPORTER, PREDICTED SUBSTRATE BENZOATE"/>
    <property type="match status" value="1"/>
</dbReference>
<feature type="transmembrane region" description="Helical" evidence="1">
    <location>
        <begin position="20"/>
        <end position="39"/>
    </location>
</feature>
<sequence length="406" mass="40369">MRPERVERTAERGSLAQPVLAGVVTALVGFSSSFVLVLAGLRSVGASGAQAVSGLLLLSVGMGALAIWLGLRHRQPVSIAWSTPGAALLVASGVPAGGYRYAVGAFLVCGLLLTLTGLWSRLRELVTAIPAPLATALLAGVILPLCLAPVQAAVKLPALALPVIGVWAVLTRYARRWATPGAVATAVVVVLVHPVRQGGPALGLLPTVTVTAPGFSLAALVGIALPLYVITMASQNIPGIAVLRHFGYEPPVRAALTGAGLVSTAGALGGGFAVNLAAISAALAAGPDAGPDPKRRWVASVTAGGLYVVLGLSAGLAAALLTSAPPLLVEAAAGLALLPTLGSALASALGAPEHREAAVLTFAVTASGISAFGIGAPFWALLAGLLAYRLLPAATPAASTTPRVRG</sequence>
<feature type="transmembrane region" description="Helical" evidence="1">
    <location>
        <begin position="101"/>
        <end position="119"/>
    </location>
</feature>
<dbReference type="InterPro" id="IPR004711">
    <property type="entry name" value="Benzoate_Transporter"/>
</dbReference>
<feature type="transmembrane region" description="Helical" evidence="1">
    <location>
        <begin position="297"/>
        <end position="321"/>
    </location>
</feature>
<comment type="caution">
    <text evidence="2">The sequence shown here is derived from an EMBL/GenBank/DDBJ whole genome shotgun (WGS) entry which is preliminary data.</text>
</comment>
<gene>
    <name evidence="2" type="ORF">ACFP3V_18145</name>
</gene>
<feature type="transmembrane region" description="Helical" evidence="1">
    <location>
        <begin position="177"/>
        <end position="195"/>
    </location>
</feature>
<feature type="transmembrane region" description="Helical" evidence="1">
    <location>
        <begin position="328"/>
        <end position="351"/>
    </location>
</feature>
<dbReference type="NCBIfam" id="TIGR00843">
    <property type="entry name" value="benE"/>
    <property type="match status" value="1"/>
</dbReference>
<keyword evidence="1" id="KW-0472">Membrane</keyword>
<feature type="transmembrane region" description="Helical" evidence="1">
    <location>
        <begin position="126"/>
        <end position="146"/>
    </location>
</feature>
<feature type="transmembrane region" description="Helical" evidence="1">
    <location>
        <begin position="254"/>
        <end position="285"/>
    </location>
</feature>
<dbReference type="PANTHER" id="PTHR30199:SF0">
    <property type="entry name" value="INNER MEMBRANE PROTEIN YDCO"/>
    <property type="match status" value="1"/>
</dbReference>
<dbReference type="EMBL" id="JBHSQJ010000073">
    <property type="protein sequence ID" value="MFC5909130.1"/>
    <property type="molecule type" value="Genomic_DNA"/>
</dbReference>
<evidence type="ECO:0000256" key="1">
    <source>
        <dbReference type="SAM" id="Phobius"/>
    </source>
</evidence>
<feature type="transmembrane region" description="Helical" evidence="1">
    <location>
        <begin position="357"/>
        <end position="382"/>
    </location>
</feature>
<evidence type="ECO:0000313" key="3">
    <source>
        <dbReference type="Proteomes" id="UP001596174"/>
    </source>
</evidence>
<keyword evidence="1" id="KW-0812">Transmembrane</keyword>
<dbReference type="Proteomes" id="UP001596174">
    <property type="component" value="Unassembled WGS sequence"/>
</dbReference>
<accession>A0ABW1G5A8</accession>
<reference evidence="3" key="1">
    <citation type="journal article" date="2019" name="Int. J. Syst. Evol. Microbiol.">
        <title>The Global Catalogue of Microorganisms (GCM) 10K type strain sequencing project: providing services to taxonomists for standard genome sequencing and annotation.</title>
        <authorList>
            <consortium name="The Broad Institute Genomics Platform"/>
            <consortium name="The Broad Institute Genome Sequencing Center for Infectious Disease"/>
            <person name="Wu L."/>
            <person name="Ma J."/>
        </authorList>
    </citation>
    <scope>NUCLEOTIDE SEQUENCE [LARGE SCALE GENOMIC DNA]</scope>
    <source>
        <strain evidence="3">JCM 4816</strain>
    </source>
</reference>
<feature type="transmembrane region" description="Helical" evidence="1">
    <location>
        <begin position="215"/>
        <end position="233"/>
    </location>
</feature>
<dbReference type="Pfam" id="PF03594">
    <property type="entry name" value="BenE"/>
    <property type="match status" value="1"/>
</dbReference>
<keyword evidence="1" id="KW-1133">Transmembrane helix</keyword>